<keyword evidence="10" id="KW-1185">Reference proteome</keyword>
<dbReference type="InterPro" id="IPR029044">
    <property type="entry name" value="Nucleotide-diphossugar_trans"/>
</dbReference>
<evidence type="ECO:0000256" key="2">
    <source>
        <dbReference type="ARBA" id="ARBA00022679"/>
    </source>
</evidence>
<dbReference type="Proteomes" id="UP000321306">
    <property type="component" value="Unassembled WGS sequence"/>
</dbReference>
<dbReference type="GO" id="GO:0016779">
    <property type="term" value="F:nucleotidyltransferase activity"/>
    <property type="evidence" value="ECO:0007669"/>
    <property type="project" value="UniProtKB-KW"/>
</dbReference>
<evidence type="ECO:0000256" key="1">
    <source>
        <dbReference type="ARBA" id="ARBA00022490"/>
    </source>
</evidence>
<dbReference type="GO" id="GO:0006777">
    <property type="term" value="P:Mo-molybdopterin cofactor biosynthetic process"/>
    <property type="evidence" value="ECO:0007669"/>
    <property type="project" value="UniProtKB-KW"/>
</dbReference>
<feature type="domain" description="MobA-like NTP transferase" evidence="8">
    <location>
        <begin position="5"/>
        <end position="154"/>
    </location>
</feature>
<evidence type="ECO:0000259" key="8">
    <source>
        <dbReference type="Pfam" id="PF12804"/>
    </source>
</evidence>
<sequence>MHITAAITAGGKSRRFGSDKALYRVGQYTLLDIAAHNLHACNQKLIIGPYALKGWQTYPDPFPGIGPISGLVSALEHAKNGWVFFTGVDMPNLDAHYWSHLHHHLNPDVQVIVPLNEHGKMETLAAAYHVSALPHLKAALQEKRYGIRQVIEHHLLYRTLTGVPQHHFKNVNTVQDTQDLIDT</sequence>
<dbReference type="InterPro" id="IPR025877">
    <property type="entry name" value="MobA-like_NTP_Trfase"/>
</dbReference>
<keyword evidence="5" id="KW-0460">Magnesium</keyword>
<keyword evidence="7" id="KW-0501">Molybdenum cofactor biosynthesis</keyword>
<name>A0A511N5S7_DEIC1</name>
<dbReference type="EMBL" id="BJXB01000018">
    <property type="protein sequence ID" value="GEM48210.1"/>
    <property type="molecule type" value="Genomic_DNA"/>
</dbReference>
<dbReference type="GO" id="GO:0046872">
    <property type="term" value="F:metal ion binding"/>
    <property type="evidence" value="ECO:0007669"/>
    <property type="project" value="UniProtKB-KW"/>
</dbReference>
<keyword evidence="1" id="KW-0963">Cytoplasm</keyword>
<proteinExistence type="predicted"/>
<evidence type="ECO:0000256" key="7">
    <source>
        <dbReference type="ARBA" id="ARBA00023150"/>
    </source>
</evidence>
<protein>
    <submittedName>
        <fullName evidence="9">Putative molybdenum cofactor guanylyltransferase</fullName>
    </submittedName>
</protein>
<dbReference type="AlphaFoldDB" id="A0A511N5S7"/>
<dbReference type="RefSeq" id="WP_146887096.1">
    <property type="nucleotide sequence ID" value="NZ_BJXB01000018.1"/>
</dbReference>
<dbReference type="SUPFAM" id="SSF53448">
    <property type="entry name" value="Nucleotide-diphospho-sugar transferases"/>
    <property type="match status" value="1"/>
</dbReference>
<keyword evidence="2 9" id="KW-0808">Transferase</keyword>
<accession>A0A511N5S7</accession>
<keyword evidence="6" id="KW-0342">GTP-binding</keyword>
<evidence type="ECO:0000313" key="10">
    <source>
        <dbReference type="Proteomes" id="UP000321306"/>
    </source>
</evidence>
<dbReference type="CDD" id="cd02503">
    <property type="entry name" value="MobA"/>
    <property type="match status" value="1"/>
</dbReference>
<keyword evidence="3" id="KW-0479">Metal-binding</keyword>
<dbReference type="GO" id="GO:0005525">
    <property type="term" value="F:GTP binding"/>
    <property type="evidence" value="ECO:0007669"/>
    <property type="project" value="UniProtKB-KW"/>
</dbReference>
<evidence type="ECO:0000313" key="9">
    <source>
        <dbReference type="EMBL" id="GEM48210.1"/>
    </source>
</evidence>
<dbReference type="InterPro" id="IPR013482">
    <property type="entry name" value="Molybde_CF_guanTrfase"/>
</dbReference>
<gene>
    <name evidence="9" type="primary">mobA</name>
    <name evidence="9" type="ORF">DC3_38450</name>
</gene>
<reference evidence="9 10" key="1">
    <citation type="submission" date="2019-07" db="EMBL/GenBank/DDBJ databases">
        <title>Whole genome shotgun sequence of Deinococcus cellulosilyticus NBRC 106333.</title>
        <authorList>
            <person name="Hosoyama A."/>
            <person name="Uohara A."/>
            <person name="Ohji S."/>
            <person name="Ichikawa N."/>
        </authorList>
    </citation>
    <scope>NUCLEOTIDE SEQUENCE [LARGE SCALE GENOMIC DNA]</scope>
    <source>
        <strain evidence="9 10">NBRC 106333</strain>
    </source>
</reference>
<dbReference type="OrthoDB" id="9788394at2"/>
<dbReference type="PANTHER" id="PTHR19136">
    <property type="entry name" value="MOLYBDENUM COFACTOR GUANYLYLTRANSFERASE"/>
    <property type="match status" value="1"/>
</dbReference>
<comment type="caution">
    <text evidence="9">The sequence shown here is derived from an EMBL/GenBank/DDBJ whole genome shotgun (WGS) entry which is preliminary data.</text>
</comment>
<evidence type="ECO:0000256" key="3">
    <source>
        <dbReference type="ARBA" id="ARBA00022723"/>
    </source>
</evidence>
<organism evidence="9 10">
    <name type="scientific">Deinococcus cellulosilyticus (strain DSM 18568 / NBRC 106333 / KACC 11606 / 5516J-15)</name>
    <dbReference type="NCBI Taxonomy" id="1223518"/>
    <lineage>
        <taxon>Bacteria</taxon>
        <taxon>Thermotogati</taxon>
        <taxon>Deinococcota</taxon>
        <taxon>Deinococci</taxon>
        <taxon>Deinococcales</taxon>
        <taxon>Deinococcaceae</taxon>
        <taxon>Deinococcus</taxon>
    </lineage>
</organism>
<dbReference type="Gene3D" id="3.90.550.10">
    <property type="entry name" value="Spore Coat Polysaccharide Biosynthesis Protein SpsA, Chain A"/>
    <property type="match status" value="1"/>
</dbReference>
<keyword evidence="4" id="KW-0547">Nucleotide-binding</keyword>
<evidence type="ECO:0000256" key="4">
    <source>
        <dbReference type="ARBA" id="ARBA00022741"/>
    </source>
</evidence>
<dbReference type="PANTHER" id="PTHR19136:SF81">
    <property type="entry name" value="MOLYBDENUM COFACTOR GUANYLYLTRANSFERASE"/>
    <property type="match status" value="1"/>
</dbReference>
<dbReference type="Pfam" id="PF12804">
    <property type="entry name" value="NTP_transf_3"/>
    <property type="match status" value="1"/>
</dbReference>
<keyword evidence="9" id="KW-0548">Nucleotidyltransferase</keyword>
<evidence type="ECO:0000256" key="6">
    <source>
        <dbReference type="ARBA" id="ARBA00023134"/>
    </source>
</evidence>
<evidence type="ECO:0000256" key="5">
    <source>
        <dbReference type="ARBA" id="ARBA00022842"/>
    </source>
</evidence>